<reference evidence="2 3" key="1">
    <citation type="journal article" date="2020" name="Nature">
        <title>Six reference-quality genomes reveal evolution of bat adaptations.</title>
        <authorList>
            <person name="Jebb D."/>
            <person name="Huang Z."/>
            <person name="Pippel M."/>
            <person name="Hughes G.M."/>
            <person name="Lavrichenko K."/>
            <person name="Devanna P."/>
            <person name="Winkler S."/>
            <person name="Jermiin L.S."/>
            <person name="Skirmuntt E.C."/>
            <person name="Katzourakis A."/>
            <person name="Burkitt-Gray L."/>
            <person name="Ray D.A."/>
            <person name="Sullivan K.A.M."/>
            <person name="Roscito J.G."/>
            <person name="Kirilenko B.M."/>
            <person name="Davalos L.M."/>
            <person name="Corthals A.P."/>
            <person name="Power M.L."/>
            <person name="Jones G."/>
            <person name="Ransome R.D."/>
            <person name="Dechmann D.K.N."/>
            <person name="Locatelli A.G."/>
            <person name="Puechmaille S.J."/>
            <person name="Fedrigo O."/>
            <person name="Jarvis E.D."/>
            <person name="Hiller M."/>
            <person name="Vernes S.C."/>
            <person name="Myers E.W."/>
            <person name="Teeling E.C."/>
        </authorList>
    </citation>
    <scope>NUCLEOTIDE SEQUENCE [LARGE SCALE GENOMIC DNA]</scope>
    <source>
        <strain evidence="2">MMyoMyo1</strain>
        <tissue evidence="2">Flight muscle</tissue>
    </source>
</reference>
<proteinExistence type="predicted"/>
<dbReference type="EMBL" id="JABWUV010000002">
    <property type="protein sequence ID" value="KAF6378985.1"/>
    <property type="molecule type" value="Genomic_DNA"/>
</dbReference>
<evidence type="ECO:0000313" key="3">
    <source>
        <dbReference type="Proteomes" id="UP000527355"/>
    </source>
</evidence>
<gene>
    <name evidence="2" type="ORF">mMyoMyo1_009855</name>
</gene>
<protein>
    <submittedName>
        <fullName evidence="2">Uncharacterized protein</fullName>
    </submittedName>
</protein>
<accession>A0A7J7ZY52</accession>
<dbReference type="Proteomes" id="UP000527355">
    <property type="component" value="Unassembled WGS sequence"/>
</dbReference>
<organism evidence="2 3">
    <name type="scientific">Myotis myotis</name>
    <name type="common">Greater mouse-eared bat</name>
    <name type="synonym">Vespertilio myotis</name>
    <dbReference type="NCBI Taxonomy" id="51298"/>
    <lineage>
        <taxon>Eukaryota</taxon>
        <taxon>Metazoa</taxon>
        <taxon>Chordata</taxon>
        <taxon>Craniata</taxon>
        <taxon>Vertebrata</taxon>
        <taxon>Euteleostomi</taxon>
        <taxon>Mammalia</taxon>
        <taxon>Eutheria</taxon>
        <taxon>Laurasiatheria</taxon>
        <taxon>Chiroptera</taxon>
        <taxon>Yangochiroptera</taxon>
        <taxon>Vespertilionidae</taxon>
        <taxon>Myotis</taxon>
    </lineage>
</organism>
<dbReference type="AlphaFoldDB" id="A0A7J7ZY52"/>
<evidence type="ECO:0000256" key="1">
    <source>
        <dbReference type="SAM" id="MobiDB-lite"/>
    </source>
</evidence>
<sequence>MAGVSSRQQSVELGGHWPQRDCGAGEWVARPRLGAGRCHWGKPLVITENSLLLHTAVLLGACTCCRCWARLHPLPVSELPFTYAAGASPNCSVLSEHGSSGGRNRAAGRQGTEGRGGRGQVGAQRVGQDPSCAHCSLTAHSSFQGARIPALGP</sequence>
<feature type="compositionally biased region" description="Gly residues" evidence="1">
    <location>
        <begin position="111"/>
        <end position="120"/>
    </location>
</feature>
<name>A0A7J7ZY52_MYOMY</name>
<evidence type="ECO:0000313" key="2">
    <source>
        <dbReference type="EMBL" id="KAF6378985.1"/>
    </source>
</evidence>
<keyword evidence="3" id="KW-1185">Reference proteome</keyword>
<comment type="caution">
    <text evidence="2">The sequence shown here is derived from an EMBL/GenBank/DDBJ whole genome shotgun (WGS) entry which is preliminary data.</text>
</comment>
<feature type="region of interest" description="Disordered" evidence="1">
    <location>
        <begin position="94"/>
        <end position="125"/>
    </location>
</feature>